<gene>
    <name evidence="1" type="ORF">ABVT43_02395</name>
</gene>
<reference evidence="1 2" key="1">
    <citation type="submission" date="2024-06" db="EMBL/GenBank/DDBJ databases">
        <authorList>
            <person name="Li F."/>
        </authorList>
    </citation>
    <scope>NUCLEOTIDE SEQUENCE [LARGE SCALE GENOMIC DNA]</scope>
    <source>
        <strain evidence="1 2">GXAS 311</strain>
    </source>
</reference>
<evidence type="ECO:0000313" key="2">
    <source>
        <dbReference type="Proteomes" id="UP001548189"/>
    </source>
</evidence>
<protein>
    <submittedName>
        <fullName evidence="1">Uncharacterized protein</fullName>
    </submittedName>
</protein>
<accession>A0ABV2BPW1</accession>
<evidence type="ECO:0000313" key="1">
    <source>
        <dbReference type="EMBL" id="MET1253967.1"/>
    </source>
</evidence>
<proteinExistence type="predicted"/>
<comment type="caution">
    <text evidence="1">The sequence shown here is derived from an EMBL/GenBank/DDBJ whole genome shotgun (WGS) entry which is preliminary data.</text>
</comment>
<keyword evidence="2" id="KW-1185">Reference proteome</keyword>
<dbReference type="Proteomes" id="UP001548189">
    <property type="component" value="Unassembled WGS sequence"/>
</dbReference>
<name>A0ABV2BPW1_9GAMM</name>
<organism evidence="1 2">
    <name type="scientific">Aliikangiella maris</name>
    <dbReference type="NCBI Taxonomy" id="3162458"/>
    <lineage>
        <taxon>Bacteria</taxon>
        <taxon>Pseudomonadati</taxon>
        <taxon>Pseudomonadota</taxon>
        <taxon>Gammaproteobacteria</taxon>
        <taxon>Oceanospirillales</taxon>
        <taxon>Pleioneaceae</taxon>
        <taxon>Aliikangiella</taxon>
    </lineage>
</organism>
<dbReference type="EMBL" id="JBEVCJ010000002">
    <property type="protein sequence ID" value="MET1253967.1"/>
    <property type="molecule type" value="Genomic_DNA"/>
</dbReference>
<sequence>MNSINSAIDKAGLTREDVVKRMNKTLGDKPLITINRFNKWLAPSSERDFPMMFLPALCWAVSSVSIIDVLLSPIQFKAADPQGQNLQLAAQHLKLAKELREKAEALMALKYL</sequence>